<dbReference type="Proteomes" id="UP001500305">
    <property type="component" value="Unassembled WGS sequence"/>
</dbReference>
<gene>
    <name evidence="1" type="ORF">GCM10010430_80260</name>
</gene>
<evidence type="ECO:0000313" key="2">
    <source>
        <dbReference type="Proteomes" id="UP001500305"/>
    </source>
</evidence>
<keyword evidence="2" id="KW-1185">Reference proteome</keyword>
<name>A0ABP5RZ60_9ACTN</name>
<comment type="caution">
    <text evidence="1">The sequence shown here is derived from an EMBL/GenBank/DDBJ whole genome shotgun (WGS) entry which is preliminary data.</text>
</comment>
<accession>A0ABP5RZ60</accession>
<organism evidence="1 2">
    <name type="scientific">Kitasatospora cystarginea</name>
    <dbReference type="NCBI Taxonomy" id="58350"/>
    <lineage>
        <taxon>Bacteria</taxon>
        <taxon>Bacillati</taxon>
        <taxon>Actinomycetota</taxon>
        <taxon>Actinomycetes</taxon>
        <taxon>Kitasatosporales</taxon>
        <taxon>Streptomycetaceae</taxon>
        <taxon>Kitasatospora</taxon>
    </lineage>
</organism>
<protein>
    <submittedName>
        <fullName evidence="1">Uncharacterized protein</fullName>
    </submittedName>
</protein>
<evidence type="ECO:0000313" key="1">
    <source>
        <dbReference type="EMBL" id="GAA2282358.1"/>
    </source>
</evidence>
<dbReference type="EMBL" id="BAAATR010000099">
    <property type="protein sequence ID" value="GAA2282358.1"/>
    <property type="molecule type" value="Genomic_DNA"/>
</dbReference>
<proteinExistence type="predicted"/>
<reference evidence="2" key="1">
    <citation type="journal article" date="2019" name="Int. J. Syst. Evol. Microbiol.">
        <title>The Global Catalogue of Microorganisms (GCM) 10K type strain sequencing project: providing services to taxonomists for standard genome sequencing and annotation.</title>
        <authorList>
            <consortium name="The Broad Institute Genomics Platform"/>
            <consortium name="The Broad Institute Genome Sequencing Center for Infectious Disease"/>
            <person name="Wu L."/>
            <person name="Ma J."/>
        </authorList>
    </citation>
    <scope>NUCLEOTIDE SEQUENCE [LARGE SCALE GENOMIC DNA]</scope>
    <source>
        <strain evidence="2">JCM 7356</strain>
    </source>
</reference>
<sequence length="61" mass="6096">MGTTVPAGLGAGGFPVSLAPPGVMVCDMPRVEQMGVEGRSAVTLCPLITVQVRETGGAQVV</sequence>